<protein>
    <submittedName>
        <fullName evidence="2">Type II toxin-antitoxin system death-on-curing family toxin</fullName>
    </submittedName>
</protein>
<dbReference type="PROSITE" id="PS51459">
    <property type="entry name" value="FIDO"/>
    <property type="match status" value="1"/>
</dbReference>
<sequence>MHDIPFFDHEPVRREFVRWADEIGSDDPYVSNDLPGLQDVLRAHFLVVDYFYGKQSGLGGIGPKSMDLLHSALYRPYVSLGGVNKWRTSFERAATLIYGIVCDHPFHDANKRTGLLTLLLFFNKTSRIPIIGQRELEDFAVDIADHKLDKYPRYRSIKKSGRKDSEVLFIADHIERKSRKIDRTNYSITYRELDRILHKFGYKLDNPSGNYIDLIRAEQRRKIFSWGKKEQVDVKLAQIGFPGWKSQVNAGAVKTIRKAARLSAEDGFDSKTFYQGADPTQSIIAEYAAPLERLAFR</sequence>
<name>A0A5B9E2J8_9GAMM</name>
<dbReference type="RefSeq" id="WP_147627284.1">
    <property type="nucleotide sequence ID" value="NZ_CP042807.1"/>
</dbReference>
<feature type="domain" description="Fido" evidence="1">
    <location>
        <begin position="35"/>
        <end position="172"/>
    </location>
</feature>
<dbReference type="Proteomes" id="UP000321807">
    <property type="component" value="Chromosome"/>
</dbReference>
<dbReference type="InterPro" id="IPR036597">
    <property type="entry name" value="Fido-like_dom_sf"/>
</dbReference>
<dbReference type="NCBIfam" id="TIGR01550">
    <property type="entry name" value="DOC_P1"/>
    <property type="match status" value="1"/>
</dbReference>
<dbReference type="InterPro" id="IPR003812">
    <property type="entry name" value="Fido"/>
</dbReference>
<proteinExistence type="predicted"/>
<dbReference type="EMBL" id="CP042807">
    <property type="protein sequence ID" value="QEE24750.1"/>
    <property type="molecule type" value="Genomic_DNA"/>
</dbReference>
<dbReference type="AlphaFoldDB" id="A0A5B9E2J8"/>
<gene>
    <name evidence="2" type="ORF">CS053_09740</name>
</gene>
<evidence type="ECO:0000313" key="3">
    <source>
        <dbReference type="Proteomes" id="UP000321807"/>
    </source>
</evidence>
<evidence type="ECO:0000259" key="1">
    <source>
        <dbReference type="PROSITE" id="PS51459"/>
    </source>
</evidence>
<reference evidence="2 3" key="1">
    <citation type="submission" date="2019-08" db="EMBL/GenBank/DDBJ databases">
        <title>Complete genome sequence of Rhodanobacter glycinis strain T01E-68 isolated from tomato root.</title>
        <authorList>
            <person name="Weon H.-Y."/>
            <person name="Lee S.A."/>
        </authorList>
    </citation>
    <scope>NUCLEOTIDE SEQUENCE [LARGE SCALE GENOMIC DNA]</scope>
    <source>
        <strain evidence="2 3">T01E-68</strain>
    </source>
</reference>
<dbReference type="InterPro" id="IPR006440">
    <property type="entry name" value="Doc"/>
</dbReference>
<evidence type="ECO:0000313" key="2">
    <source>
        <dbReference type="EMBL" id="QEE24750.1"/>
    </source>
</evidence>
<dbReference type="SUPFAM" id="SSF140931">
    <property type="entry name" value="Fic-like"/>
    <property type="match status" value="1"/>
</dbReference>
<organism evidence="2 3">
    <name type="scientific">Rhodanobacter glycinis</name>
    <dbReference type="NCBI Taxonomy" id="582702"/>
    <lineage>
        <taxon>Bacteria</taxon>
        <taxon>Pseudomonadati</taxon>
        <taxon>Pseudomonadota</taxon>
        <taxon>Gammaproteobacteria</taxon>
        <taxon>Lysobacterales</taxon>
        <taxon>Rhodanobacteraceae</taxon>
        <taxon>Rhodanobacter</taxon>
    </lineage>
</organism>
<dbReference type="GO" id="GO:0016301">
    <property type="term" value="F:kinase activity"/>
    <property type="evidence" value="ECO:0007669"/>
    <property type="project" value="InterPro"/>
</dbReference>
<dbReference type="Pfam" id="PF02661">
    <property type="entry name" value="Fic"/>
    <property type="match status" value="1"/>
</dbReference>
<accession>A0A5B9E2J8</accession>
<dbReference type="KEGG" id="rgl:CS053_09740"/>
<dbReference type="Gene3D" id="1.20.120.1870">
    <property type="entry name" value="Fic/DOC protein, Fido domain"/>
    <property type="match status" value="1"/>
</dbReference>
<dbReference type="InterPro" id="IPR053737">
    <property type="entry name" value="Type_II_TA_Toxin"/>
</dbReference>